<dbReference type="GO" id="GO:0005634">
    <property type="term" value="C:nucleus"/>
    <property type="evidence" value="ECO:0007669"/>
    <property type="project" value="UniProtKB-SubCell"/>
</dbReference>
<feature type="compositionally biased region" description="Basic and acidic residues" evidence="5">
    <location>
        <begin position="731"/>
        <end position="746"/>
    </location>
</feature>
<evidence type="ECO:0000256" key="4">
    <source>
        <dbReference type="ARBA" id="ARBA00023242"/>
    </source>
</evidence>
<reference evidence="6 7" key="1">
    <citation type="journal article" date="2019" name="Philos. Trans. R. Soc. Lond., B, Biol. Sci.">
        <title>Ant behaviour and brain gene expression of defending hosts depend on the ecological success of the intruding social parasite.</title>
        <authorList>
            <person name="Kaur R."/>
            <person name="Stoldt M."/>
            <person name="Jongepier E."/>
            <person name="Feldmeyer B."/>
            <person name="Menzel F."/>
            <person name="Bornberg-Bauer E."/>
            <person name="Foitzik S."/>
        </authorList>
    </citation>
    <scope>NUCLEOTIDE SEQUENCE [LARGE SCALE GENOMIC DNA]</scope>
    <source>
        <tissue evidence="6">Whole body</tissue>
    </source>
</reference>
<dbReference type="Pfam" id="PF03215">
    <property type="entry name" value="Rad17"/>
    <property type="match status" value="1"/>
</dbReference>
<comment type="caution">
    <text evidence="6">The sequence shown here is derived from an EMBL/GenBank/DDBJ whole genome shotgun (WGS) entry which is preliminary data.</text>
</comment>
<feature type="compositionally biased region" description="Basic residues" evidence="5">
    <location>
        <begin position="933"/>
        <end position="946"/>
    </location>
</feature>
<dbReference type="Proteomes" id="UP000310200">
    <property type="component" value="Unassembled WGS sequence"/>
</dbReference>
<dbReference type="STRING" id="300112.A0A4S2KV82"/>
<dbReference type="SUPFAM" id="SSF52540">
    <property type="entry name" value="P-loop containing nucleoside triphosphate hydrolases"/>
    <property type="match status" value="1"/>
</dbReference>
<evidence type="ECO:0000256" key="5">
    <source>
        <dbReference type="SAM" id="MobiDB-lite"/>
    </source>
</evidence>
<dbReference type="PANTHER" id="PTHR13026">
    <property type="entry name" value="NNP-1 PROTEIN NOVEL NUCLEAR PROTEIN 1 NOP52"/>
    <property type="match status" value="1"/>
</dbReference>
<dbReference type="AlphaFoldDB" id="A0A4S2KV82"/>
<evidence type="ECO:0000313" key="7">
    <source>
        <dbReference type="Proteomes" id="UP000310200"/>
    </source>
</evidence>
<feature type="compositionally biased region" description="Basic and acidic residues" evidence="5">
    <location>
        <begin position="918"/>
        <end position="932"/>
    </location>
</feature>
<name>A0A4S2KV82_9HYME</name>
<dbReference type="InterPro" id="IPR010301">
    <property type="entry name" value="RRP1"/>
</dbReference>
<protein>
    <submittedName>
        <fullName evidence="6">Ribosomal RNA processing protein 1-like protein B</fullName>
    </submittedName>
</protein>
<dbReference type="PANTHER" id="PTHR13026:SF0">
    <property type="entry name" value="RIBOSOMAL RNA PROCESSING 1B"/>
    <property type="match status" value="1"/>
</dbReference>
<proteinExistence type="inferred from homology"/>
<dbReference type="EMBL" id="QBLH01000831">
    <property type="protein sequence ID" value="TGZ54012.1"/>
    <property type="molecule type" value="Genomic_DNA"/>
</dbReference>
<dbReference type="GO" id="GO:0006364">
    <property type="term" value="P:rRNA processing"/>
    <property type="evidence" value="ECO:0007669"/>
    <property type="project" value="UniProtKB-KW"/>
</dbReference>
<organism evidence="6 7">
    <name type="scientific">Temnothorax longispinosus</name>
    <dbReference type="NCBI Taxonomy" id="300112"/>
    <lineage>
        <taxon>Eukaryota</taxon>
        <taxon>Metazoa</taxon>
        <taxon>Ecdysozoa</taxon>
        <taxon>Arthropoda</taxon>
        <taxon>Hexapoda</taxon>
        <taxon>Insecta</taxon>
        <taxon>Pterygota</taxon>
        <taxon>Neoptera</taxon>
        <taxon>Endopterygota</taxon>
        <taxon>Hymenoptera</taxon>
        <taxon>Apocrita</taxon>
        <taxon>Aculeata</taxon>
        <taxon>Formicoidea</taxon>
        <taxon>Formicidae</taxon>
        <taxon>Myrmicinae</taxon>
        <taxon>Temnothorax</taxon>
    </lineage>
</organism>
<feature type="compositionally biased region" description="Basic and acidic residues" evidence="5">
    <location>
        <begin position="461"/>
        <end position="470"/>
    </location>
</feature>
<keyword evidence="4" id="KW-0539">Nucleus</keyword>
<dbReference type="Pfam" id="PF05997">
    <property type="entry name" value="Nop52"/>
    <property type="match status" value="1"/>
</dbReference>
<dbReference type="InterPro" id="IPR027417">
    <property type="entry name" value="P-loop_NTPase"/>
</dbReference>
<gene>
    <name evidence="6" type="ORF">DBV15_00291</name>
</gene>
<keyword evidence="3" id="KW-0698">rRNA processing</keyword>
<comment type="subcellular location">
    <subcellularLocation>
        <location evidence="1">Nucleus</location>
    </subcellularLocation>
</comment>
<comment type="similarity">
    <text evidence="2">Belongs to the RRP1 family.</text>
</comment>
<sequence length="1086" mass="124227">MKYYFIIRRIFNTMVELKRSNTWCVPSFDCEPVNKPSLKRTDNTELDKTLFDGSFTQSNFKKRKSETSLSKLLQACEPQRPSELAISKQKQNEIQNWLQCKALKGQPSMLILSGPSGCGKTAAIKLLAKENGFDVIEWITPVDPAEDENKRIMRQGDRFEDHLIRATRYHSVLSDCSKQLLLVKDIPNVYHEDCKGFFTLLEKYFQIGREPVIFVCTETGNSRLLHTLFSPDTREKLGIDLINMYAATPTAMKNVLKRVSSTLNSIAGDMLHVSQRHIDEILSNNIGDVRSAVLNLIFISLRVPEQRLKSECGVREETLGLLHGIGRVTFPKKEPHGNSSKFVHDPEEIAAFFQSQSVVFVQFLQENYLNTIRTIEEAAIASDILSLADVLNSEWRDRNLSKVALSYSIRGLMLTNEKPVTGWNPVRKPQDDHMRKKRGRRGGHASPRKDETKTPNIGSETRAKDTQDKNKKALVVAQEIKIARLLANNDKKVRDKVLKRLNKWLTVRSQSSFVFTKVDFMSLWKGLFYCMWMSDKMLIQEELADSLSKLVHCLNSRDTIVLYTSCALRTLATEWFGIDQYRLDKFSMLVRRILRQTFIVCKNQSWDVEWVTEISRMFTRLFLHAKTGLGFNLHVTEIYLEELAKVSNGNIPEDVVHELVKPFAEYLITTSDERQMGHIMKHIFRRLIFQSDIGLDYMEKFEAWKDAGFPCARIDDMQKIEISDTEENSDNEGKQSSETEIKKPLDPRAGRVDVELAQIPFNAAKIAELLSTYKFHPSSTAKSRRQLLRLLDEYKELSQGRMPLGIKRVRKPKPPRKETDSKKAALRLIRFEKNLLSDKKNKKRKRENGTAVCDQISIDPKNGDASDLESNAVDSESELTDTTAATKTDLKDTDANTVPLKKRKRSNSTCDIPSPRSEIIESRKKLRKETSKKIKTTKTKLNKKGNKSTTDKNIKRKMKKAVTCDVQTSDNIDQYTSILPISSKKNQVTVINPVAKKKISKSKHRDVPLKNELPCQIKKQTNLNNFSMEKKKVIFGLSRNTAQHTSEYLQQVRKSPGIPFDANKKPLASVLKISPIPSPLNPFYKK</sequence>
<evidence type="ECO:0000256" key="3">
    <source>
        <dbReference type="ARBA" id="ARBA00022552"/>
    </source>
</evidence>
<evidence type="ECO:0000256" key="1">
    <source>
        <dbReference type="ARBA" id="ARBA00004123"/>
    </source>
</evidence>
<keyword evidence="7" id="KW-1185">Reference proteome</keyword>
<feature type="region of interest" description="Disordered" evidence="5">
    <location>
        <begin position="724"/>
        <end position="746"/>
    </location>
</feature>
<feature type="region of interest" description="Disordered" evidence="5">
    <location>
        <begin position="839"/>
        <end position="952"/>
    </location>
</feature>
<accession>A0A4S2KV82</accession>
<evidence type="ECO:0000313" key="6">
    <source>
        <dbReference type="EMBL" id="TGZ54012.1"/>
    </source>
</evidence>
<dbReference type="GO" id="GO:0030688">
    <property type="term" value="C:preribosome, small subunit precursor"/>
    <property type="evidence" value="ECO:0007669"/>
    <property type="project" value="InterPro"/>
</dbReference>
<dbReference type="Gene3D" id="3.40.50.300">
    <property type="entry name" value="P-loop containing nucleotide triphosphate hydrolases"/>
    <property type="match status" value="1"/>
</dbReference>
<feature type="region of interest" description="Disordered" evidence="5">
    <location>
        <begin position="420"/>
        <end position="470"/>
    </location>
</feature>
<evidence type="ECO:0000256" key="2">
    <source>
        <dbReference type="ARBA" id="ARBA00006374"/>
    </source>
</evidence>